<accession>A0A6C0JKC3</accession>
<dbReference type="AlphaFoldDB" id="A0A6C0JKC3"/>
<reference evidence="1" key="1">
    <citation type="journal article" date="2020" name="Nature">
        <title>Giant virus diversity and host interactions through global metagenomics.</title>
        <authorList>
            <person name="Schulz F."/>
            <person name="Roux S."/>
            <person name="Paez-Espino D."/>
            <person name="Jungbluth S."/>
            <person name="Walsh D.A."/>
            <person name="Denef V.J."/>
            <person name="McMahon K.D."/>
            <person name="Konstantinidis K.T."/>
            <person name="Eloe-Fadrosh E.A."/>
            <person name="Kyrpides N.C."/>
            <person name="Woyke T."/>
        </authorList>
    </citation>
    <scope>NUCLEOTIDE SEQUENCE</scope>
    <source>
        <strain evidence="1">GVMAG-M-3300027736-24</strain>
    </source>
</reference>
<protein>
    <submittedName>
        <fullName evidence="1">Uncharacterized protein</fullName>
    </submittedName>
</protein>
<organism evidence="1">
    <name type="scientific">viral metagenome</name>
    <dbReference type="NCBI Taxonomy" id="1070528"/>
    <lineage>
        <taxon>unclassified sequences</taxon>
        <taxon>metagenomes</taxon>
        <taxon>organismal metagenomes</taxon>
    </lineage>
</organism>
<name>A0A6C0JKC3_9ZZZZ</name>
<evidence type="ECO:0000313" key="1">
    <source>
        <dbReference type="EMBL" id="QHU05491.1"/>
    </source>
</evidence>
<dbReference type="EMBL" id="MN740417">
    <property type="protein sequence ID" value="QHU05491.1"/>
    <property type="molecule type" value="Genomic_DNA"/>
</dbReference>
<proteinExistence type="predicted"/>
<sequence>MTSCKCNICDECLQNIILNFNNHTSFICLADEQNIYTDKTTTYDIGPLQQPNNFYTLPNSDVNFVFECTALNASSRMTVDPLLIDYFDTAQTGFGNVSETATLNIPASKLNGLFIYKSQENTTNPDYFDQLYYGVSAEVFSFNYSSAQVKKGNTTIPIYEDYVNSLSEQVFNSYGTIFRNASTLQQSVKFLDSNFDYLFNQSIRNASGLYQGDTNSFSKCCRNLVAGIMTLASRERKEQFFSDLSGQSDIQSFIFNTNDVFAIKVTYNPRNSSLLPLPNALKLYPRSYKIFLKVI</sequence>